<dbReference type="GO" id="GO:0098703">
    <property type="term" value="P:calcium ion import across plasma membrane"/>
    <property type="evidence" value="ECO:0007669"/>
    <property type="project" value="InterPro"/>
</dbReference>
<name>A0A9N9A5N6_9GLOM</name>
<dbReference type="GO" id="GO:0005262">
    <property type="term" value="F:calcium channel activity"/>
    <property type="evidence" value="ECO:0007669"/>
    <property type="project" value="InterPro"/>
</dbReference>
<dbReference type="OrthoDB" id="5405745at2759"/>
<keyword evidence="1" id="KW-1133">Transmembrane helix</keyword>
<dbReference type="EMBL" id="CAJVPI010000318">
    <property type="protein sequence ID" value="CAG8518471.1"/>
    <property type="molecule type" value="Genomic_DNA"/>
</dbReference>
<protein>
    <submittedName>
        <fullName evidence="2">9794_t:CDS:1</fullName>
    </submittedName>
</protein>
<dbReference type="Proteomes" id="UP000789739">
    <property type="component" value="Unassembled WGS sequence"/>
</dbReference>
<accession>A0A9N9A5N6</accession>
<dbReference type="PANTHER" id="PTHR39142">
    <property type="entry name" value="MID1P"/>
    <property type="match status" value="1"/>
</dbReference>
<keyword evidence="1" id="KW-0812">Transmembrane</keyword>
<evidence type="ECO:0000313" key="2">
    <source>
        <dbReference type="EMBL" id="CAG8518471.1"/>
    </source>
</evidence>
<keyword evidence="3" id="KW-1185">Reference proteome</keyword>
<keyword evidence="1" id="KW-0472">Membrane</keyword>
<dbReference type="Pfam" id="PF12929">
    <property type="entry name" value="Mid1"/>
    <property type="match status" value="1"/>
</dbReference>
<sequence length="529" mass="58320">MRLLQPLEKHSALKHRQSVLYLCINIRRLFTIIISIYTVVLTVFPSIAHCQQTFVLTDGIKTNGAILSGNINYYRLTTSLRSRSGGLEEVFARAIDENDELRKLYPKWESSLKKSAFTSRSLAGRQNPSQKLAYVSVTICSPNADAIQVYVDSSQFPERNQSAMISINEGVALGTYQADGLHVAIKATDPPTHKTNYTYEIGVSTAGFLYNLDITEGFHLDDTDGSHALLTTKVVGAAGNLDKYGASLAINGSLNRLSHSLCAIKLLATGNVPQKNATNRGDGQVSFYFQSLNVRSQYVAYLYSNEGNTETLWAPTFLQTKSVAGCTVIYNLPFCDKVAYAVPAGAGKTFNDIVAFYDNLANSTFQNFTDNLRQFPCNESSTPASYSLVRNCDDCSAAYKDWLCAIAIPRCTDNNAANGVLRQGKPRNILMEQAQANLSFNDYREVLPCIDLCYNVVRSCPASFGFVCPVNKTLFSSYGERLKDGSFTNGTNLLCNPMDLDWGFSSGVKSFVRQWIMLFTIIVAVAMLL</sequence>
<proteinExistence type="predicted"/>
<dbReference type="AlphaFoldDB" id="A0A9N9A5N6"/>
<organism evidence="2 3">
    <name type="scientific">Paraglomus brasilianum</name>
    <dbReference type="NCBI Taxonomy" id="144538"/>
    <lineage>
        <taxon>Eukaryota</taxon>
        <taxon>Fungi</taxon>
        <taxon>Fungi incertae sedis</taxon>
        <taxon>Mucoromycota</taxon>
        <taxon>Glomeromycotina</taxon>
        <taxon>Glomeromycetes</taxon>
        <taxon>Paraglomerales</taxon>
        <taxon>Paraglomeraceae</taxon>
        <taxon>Paraglomus</taxon>
    </lineage>
</organism>
<feature type="transmembrane region" description="Helical" evidence="1">
    <location>
        <begin position="20"/>
        <end position="44"/>
    </location>
</feature>
<dbReference type="InterPro" id="IPR024338">
    <property type="entry name" value="MID1/Yam8"/>
</dbReference>
<dbReference type="PANTHER" id="PTHR39142:SF1">
    <property type="entry name" value="AEL197CP"/>
    <property type="match status" value="1"/>
</dbReference>
<reference evidence="2" key="1">
    <citation type="submission" date="2021-06" db="EMBL/GenBank/DDBJ databases">
        <authorList>
            <person name="Kallberg Y."/>
            <person name="Tangrot J."/>
            <person name="Rosling A."/>
        </authorList>
    </citation>
    <scope>NUCLEOTIDE SEQUENCE</scope>
    <source>
        <strain evidence="2">BR232B</strain>
    </source>
</reference>
<gene>
    <name evidence="2" type="ORF">PBRASI_LOCUS3492</name>
</gene>
<evidence type="ECO:0000256" key="1">
    <source>
        <dbReference type="SAM" id="Phobius"/>
    </source>
</evidence>
<evidence type="ECO:0000313" key="3">
    <source>
        <dbReference type="Proteomes" id="UP000789739"/>
    </source>
</evidence>
<comment type="caution">
    <text evidence="2">The sequence shown here is derived from an EMBL/GenBank/DDBJ whole genome shotgun (WGS) entry which is preliminary data.</text>
</comment>